<evidence type="ECO:0000313" key="2">
    <source>
        <dbReference type="Proteomes" id="UP000449092"/>
    </source>
</evidence>
<evidence type="ECO:0000313" key="1">
    <source>
        <dbReference type="EMBL" id="MYE38111.1"/>
    </source>
</evidence>
<organism evidence="1 2">
    <name type="scientific">Candidatus Spechtbacteria bacterium SB0662_bin_43</name>
    <dbReference type="NCBI Taxonomy" id="2604897"/>
    <lineage>
        <taxon>Bacteria</taxon>
        <taxon>Candidatus Spechtiibacteriota</taxon>
    </lineage>
</organism>
<protein>
    <submittedName>
        <fullName evidence="1">Uncharacterized protein</fullName>
    </submittedName>
</protein>
<reference evidence="1 2" key="1">
    <citation type="submission" date="2019-09" db="EMBL/GenBank/DDBJ databases">
        <title>Characterisation of the sponge microbiome using genome-centric metagenomics.</title>
        <authorList>
            <person name="Engelberts J.P."/>
            <person name="Robbins S.J."/>
            <person name="De Goeij J.M."/>
            <person name="Aranda M."/>
            <person name="Bell S.C."/>
            <person name="Webster N.S."/>
        </authorList>
    </citation>
    <scope>NUCLEOTIDE SEQUENCE [LARGE SCALE GENOMIC DNA]</scope>
    <source>
        <strain evidence="1">SB0662_bin_43</strain>
    </source>
</reference>
<comment type="caution">
    <text evidence="1">The sequence shown here is derived from an EMBL/GenBank/DDBJ whole genome shotgun (WGS) entry which is preliminary data.</text>
</comment>
<dbReference type="EMBL" id="VXOY01000010">
    <property type="protein sequence ID" value="MYE38111.1"/>
    <property type="molecule type" value="Genomic_DNA"/>
</dbReference>
<accession>A0A845DDU9</accession>
<name>A0A845DDU9_9BACT</name>
<dbReference type="AlphaFoldDB" id="A0A845DDU9"/>
<dbReference type="Proteomes" id="UP000449092">
    <property type="component" value="Unassembled WGS sequence"/>
</dbReference>
<sequence>MSDEVPGALLTGNETDWYRACSRHSELSIGLSVGIACWGYELIFLGLYHGNFLHAAYQVRPPAWHRDRSITTYYGFEYQVESFTLSYFTEFALRQSVISGVSVLIVDARDAINESSVTTN</sequence>
<gene>
    <name evidence="1" type="ORF">F4X82_01145</name>
</gene>
<proteinExistence type="predicted"/>